<accession>A0A0B7NP98</accession>
<feature type="region of interest" description="Disordered" evidence="1">
    <location>
        <begin position="274"/>
        <end position="299"/>
    </location>
</feature>
<dbReference type="Proteomes" id="UP000054107">
    <property type="component" value="Unassembled WGS sequence"/>
</dbReference>
<dbReference type="AlphaFoldDB" id="A0A0B7NP98"/>
<dbReference type="EMBL" id="LN733262">
    <property type="protein sequence ID" value="CEP16759.1"/>
    <property type="molecule type" value="Genomic_DNA"/>
</dbReference>
<evidence type="ECO:0000313" key="2">
    <source>
        <dbReference type="EMBL" id="CEP16759.1"/>
    </source>
</evidence>
<sequence length="299" mass="33318">MTDTNNPGETWAIMASRHTKKRFLQHNKRNLKNQSAVALVGSVLHEDDDLKGQIWANKAVAIIQQTLTSGSLLFSFPEGLFANRVDAYVLMQKQFHLKWNFVLSVCMMTLPMALFKLKLNCWTLSMQQKLWWMVSSGHIRSKCPELTKSNGHMMRFCPEVDSKKPGYVKKQKLSHKATQAQGTTMNVLDAGSDDEMLPTYDMGSDDVVILPGLDKKNDPVAYNEGSACSKYASDTVAVNMVVDKPADMLRLSTLNTRTQEEVKALDAKLKAGTRLSGTTGGIKAGDKRTTTTRNTRRAQ</sequence>
<dbReference type="OrthoDB" id="2287166at2759"/>
<reference evidence="2 3" key="1">
    <citation type="submission" date="2014-09" db="EMBL/GenBank/DDBJ databases">
        <authorList>
            <person name="Ellenberger Sabrina"/>
        </authorList>
    </citation>
    <scope>NUCLEOTIDE SEQUENCE [LARGE SCALE GENOMIC DNA]</scope>
    <source>
        <strain evidence="2 3">CBS 412.66</strain>
    </source>
</reference>
<keyword evidence="3" id="KW-1185">Reference proteome</keyword>
<gene>
    <name evidence="2" type="primary">PARPA_11034.1 scaffold 42168</name>
</gene>
<proteinExistence type="predicted"/>
<evidence type="ECO:0000313" key="3">
    <source>
        <dbReference type="Proteomes" id="UP000054107"/>
    </source>
</evidence>
<evidence type="ECO:0000256" key="1">
    <source>
        <dbReference type="SAM" id="MobiDB-lite"/>
    </source>
</evidence>
<organism evidence="2 3">
    <name type="scientific">Parasitella parasitica</name>
    <dbReference type="NCBI Taxonomy" id="35722"/>
    <lineage>
        <taxon>Eukaryota</taxon>
        <taxon>Fungi</taxon>
        <taxon>Fungi incertae sedis</taxon>
        <taxon>Mucoromycota</taxon>
        <taxon>Mucoromycotina</taxon>
        <taxon>Mucoromycetes</taxon>
        <taxon>Mucorales</taxon>
        <taxon>Mucorineae</taxon>
        <taxon>Mucoraceae</taxon>
        <taxon>Parasitella</taxon>
    </lineage>
</organism>
<protein>
    <submittedName>
        <fullName evidence="2">Uncharacterized protein</fullName>
    </submittedName>
</protein>
<name>A0A0B7NP98_9FUNG</name>